<dbReference type="InterPro" id="IPR011993">
    <property type="entry name" value="PH-like_dom_sf"/>
</dbReference>
<dbReference type="InterPro" id="IPR035899">
    <property type="entry name" value="DBL_dom_sf"/>
</dbReference>
<dbReference type="InterPro" id="IPR001452">
    <property type="entry name" value="SH3_domain"/>
</dbReference>
<keyword evidence="3" id="KW-0344">Guanine-nucleotide releasing factor</keyword>
<accession>B4LT62</accession>
<evidence type="ECO:0000256" key="3">
    <source>
        <dbReference type="ARBA" id="ARBA00022658"/>
    </source>
</evidence>
<dbReference type="EMBL" id="CH940649">
    <property type="protein sequence ID" value="EDW64904.1"/>
    <property type="molecule type" value="Genomic_DNA"/>
</dbReference>
<evidence type="ECO:0000259" key="8">
    <source>
        <dbReference type="PROSITE" id="PS50002"/>
    </source>
</evidence>
<dbReference type="KEGG" id="dvi:6628933"/>
<name>B4LT62_DROVI</name>
<dbReference type="GO" id="GO:0030027">
    <property type="term" value="C:lamellipodium"/>
    <property type="evidence" value="ECO:0007669"/>
    <property type="project" value="UniProtKB-SubCell"/>
</dbReference>
<feature type="compositionally biased region" description="Polar residues" evidence="7">
    <location>
        <begin position="418"/>
        <end position="427"/>
    </location>
</feature>
<keyword evidence="6" id="KW-0175">Coiled coil</keyword>
<evidence type="ECO:0000256" key="4">
    <source>
        <dbReference type="ARBA" id="ARBA00023273"/>
    </source>
</evidence>
<feature type="compositionally biased region" description="Pro residues" evidence="7">
    <location>
        <begin position="468"/>
        <end position="482"/>
    </location>
</feature>
<keyword evidence="12" id="KW-1185">Reference proteome</keyword>
<dbReference type="eggNOG" id="KOG2070">
    <property type="taxonomic scope" value="Eukaryota"/>
</dbReference>
<dbReference type="GO" id="GO:0005085">
    <property type="term" value="F:guanyl-nucleotide exchange factor activity"/>
    <property type="evidence" value="ECO:0007669"/>
    <property type="project" value="UniProtKB-KW"/>
</dbReference>
<feature type="compositionally biased region" description="Low complexity" evidence="7">
    <location>
        <begin position="428"/>
        <end position="447"/>
    </location>
</feature>
<dbReference type="SUPFAM" id="SSF50044">
    <property type="entry name" value="SH3-domain"/>
    <property type="match status" value="1"/>
</dbReference>
<dbReference type="CDD" id="cd11877">
    <property type="entry name" value="SH3_PIX"/>
    <property type="match status" value="1"/>
</dbReference>
<dbReference type="FunFam" id="1.20.900.10:FF:000031">
    <property type="entry name" value="Uncharacterized protein, isoform B"/>
    <property type="match status" value="1"/>
</dbReference>
<feature type="region of interest" description="Disordered" evidence="7">
    <location>
        <begin position="389"/>
        <end position="509"/>
    </location>
</feature>
<evidence type="ECO:0000256" key="6">
    <source>
        <dbReference type="SAM" id="Coils"/>
    </source>
</evidence>
<dbReference type="CDD" id="cd01225">
    <property type="entry name" value="PH_Cool_Pix"/>
    <property type="match status" value="1"/>
</dbReference>
<dbReference type="InterPro" id="IPR046376">
    <property type="entry name" value="PH_Cool_Pix"/>
</dbReference>
<dbReference type="PROSITE" id="PS50010">
    <property type="entry name" value="DH_2"/>
    <property type="match status" value="1"/>
</dbReference>
<dbReference type="InterPro" id="IPR036028">
    <property type="entry name" value="SH3-like_dom_sf"/>
</dbReference>
<dbReference type="Pfam" id="PF00621">
    <property type="entry name" value="RhoGEF"/>
    <property type="match status" value="1"/>
</dbReference>
<dbReference type="SMART" id="SM00233">
    <property type="entry name" value="PH"/>
    <property type="match status" value="1"/>
</dbReference>
<proteinExistence type="predicted"/>
<dbReference type="Gene3D" id="1.20.900.10">
    <property type="entry name" value="Dbl homology (DH) domain"/>
    <property type="match status" value="1"/>
</dbReference>
<protein>
    <submittedName>
        <fullName evidence="11">Uncharacterized protein, isoform A</fullName>
    </submittedName>
</protein>
<dbReference type="PROSITE" id="PS50002">
    <property type="entry name" value="SH3"/>
    <property type="match status" value="1"/>
</dbReference>
<dbReference type="Pfam" id="PF07653">
    <property type="entry name" value="SH3_2"/>
    <property type="match status" value="1"/>
</dbReference>
<dbReference type="PANTHER" id="PTHR46026:SF1">
    <property type="entry name" value="RHO-TYPE GUANINE NUCLEOTIDE EXCHANGE FACTOR, ISOFORM F"/>
    <property type="match status" value="1"/>
</dbReference>
<dbReference type="HOGENOM" id="CLU_017010_0_0_1"/>
<dbReference type="SMR" id="B4LT62"/>
<dbReference type="OMA" id="ESARMYH"/>
<dbReference type="SUPFAM" id="SSF50729">
    <property type="entry name" value="PH domain-like"/>
    <property type="match status" value="1"/>
</dbReference>
<feature type="coiled-coil region" evidence="6">
    <location>
        <begin position="640"/>
        <end position="667"/>
    </location>
</feature>
<dbReference type="Gene3D" id="2.30.29.30">
    <property type="entry name" value="Pleckstrin-homology domain (PH domain)/Phosphotyrosine-binding domain (PTB)"/>
    <property type="match status" value="1"/>
</dbReference>
<evidence type="ECO:0000313" key="11">
    <source>
        <dbReference type="EMBL" id="EDW64904.1"/>
    </source>
</evidence>
<dbReference type="Gene3D" id="2.30.30.40">
    <property type="entry name" value="SH3 Domains"/>
    <property type="match status" value="1"/>
</dbReference>
<dbReference type="PRINTS" id="PR00452">
    <property type="entry name" value="SH3DOMAIN"/>
</dbReference>
<dbReference type="FunFam" id="2.30.30.40:FF:000072">
    <property type="entry name" value="Unconventional Myosin IB"/>
    <property type="match status" value="1"/>
</dbReference>
<dbReference type="AlphaFoldDB" id="B4LT62"/>
<keyword evidence="4" id="KW-0966">Cell projection</keyword>
<reference evidence="11 12" key="1">
    <citation type="journal article" date="2007" name="Nature">
        <title>Evolution of genes and genomes on the Drosophila phylogeny.</title>
        <authorList>
            <consortium name="Drosophila 12 Genomes Consortium"/>
            <person name="Clark A.G."/>
            <person name="Eisen M.B."/>
            <person name="Smith D.R."/>
            <person name="Bergman C.M."/>
            <person name="Oliver B."/>
            <person name="Markow T.A."/>
            <person name="Kaufman T.C."/>
            <person name="Kellis M."/>
            <person name="Gelbart W."/>
            <person name="Iyer V.N."/>
            <person name="Pollard D.A."/>
            <person name="Sackton T.B."/>
            <person name="Larracuente A.M."/>
            <person name="Singh N.D."/>
            <person name="Abad J.P."/>
            <person name="Abt D.N."/>
            <person name="Adryan B."/>
            <person name="Aguade M."/>
            <person name="Akashi H."/>
            <person name="Anderson W.W."/>
            <person name="Aquadro C.F."/>
            <person name="Ardell D.H."/>
            <person name="Arguello R."/>
            <person name="Artieri C.G."/>
            <person name="Barbash D.A."/>
            <person name="Barker D."/>
            <person name="Barsanti P."/>
            <person name="Batterham P."/>
            <person name="Batzoglou S."/>
            <person name="Begun D."/>
            <person name="Bhutkar A."/>
            <person name="Blanco E."/>
            <person name="Bosak S.A."/>
            <person name="Bradley R.K."/>
            <person name="Brand A.D."/>
            <person name="Brent M.R."/>
            <person name="Brooks A.N."/>
            <person name="Brown R.H."/>
            <person name="Butlin R.K."/>
            <person name="Caggese C."/>
            <person name="Calvi B.R."/>
            <person name="Bernardo de Carvalho A."/>
            <person name="Caspi A."/>
            <person name="Castrezana S."/>
            <person name="Celniker S.E."/>
            <person name="Chang J.L."/>
            <person name="Chapple C."/>
            <person name="Chatterji S."/>
            <person name="Chinwalla A."/>
            <person name="Civetta A."/>
            <person name="Clifton S.W."/>
            <person name="Comeron J.M."/>
            <person name="Costello J.C."/>
            <person name="Coyne J.A."/>
            <person name="Daub J."/>
            <person name="David R.G."/>
            <person name="Delcher A.L."/>
            <person name="Delehaunty K."/>
            <person name="Do C.B."/>
            <person name="Ebling H."/>
            <person name="Edwards K."/>
            <person name="Eickbush T."/>
            <person name="Evans J.D."/>
            <person name="Filipski A."/>
            <person name="Findeiss S."/>
            <person name="Freyhult E."/>
            <person name="Fulton L."/>
            <person name="Fulton R."/>
            <person name="Garcia A.C."/>
            <person name="Gardiner A."/>
            <person name="Garfield D.A."/>
            <person name="Garvin B.E."/>
            <person name="Gibson G."/>
            <person name="Gilbert D."/>
            <person name="Gnerre S."/>
            <person name="Godfrey J."/>
            <person name="Good R."/>
            <person name="Gotea V."/>
            <person name="Gravely B."/>
            <person name="Greenberg A.J."/>
            <person name="Griffiths-Jones S."/>
            <person name="Gross S."/>
            <person name="Guigo R."/>
            <person name="Gustafson E.A."/>
            <person name="Haerty W."/>
            <person name="Hahn M.W."/>
            <person name="Halligan D.L."/>
            <person name="Halpern A.L."/>
            <person name="Halter G.M."/>
            <person name="Han M.V."/>
            <person name="Heger A."/>
            <person name="Hillier L."/>
            <person name="Hinrichs A.S."/>
            <person name="Holmes I."/>
            <person name="Hoskins R.A."/>
            <person name="Hubisz M.J."/>
            <person name="Hultmark D."/>
            <person name="Huntley M.A."/>
            <person name="Jaffe D.B."/>
            <person name="Jagadeeshan S."/>
            <person name="Jeck W.R."/>
            <person name="Johnson J."/>
            <person name="Jones C.D."/>
            <person name="Jordan W.C."/>
            <person name="Karpen G.H."/>
            <person name="Kataoka E."/>
            <person name="Keightley P.D."/>
            <person name="Kheradpour P."/>
            <person name="Kirkness E.F."/>
            <person name="Koerich L.B."/>
            <person name="Kristiansen K."/>
            <person name="Kudrna D."/>
            <person name="Kulathinal R.J."/>
            <person name="Kumar S."/>
            <person name="Kwok R."/>
            <person name="Lander E."/>
            <person name="Langley C.H."/>
            <person name="Lapoint R."/>
            <person name="Lazzaro B.P."/>
            <person name="Lee S.J."/>
            <person name="Levesque L."/>
            <person name="Li R."/>
            <person name="Lin C.F."/>
            <person name="Lin M.F."/>
            <person name="Lindblad-Toh K."/>
            <person name="Llopart A."/>
            <person name="Long M."/>
            <person name="Low L."/>
            <person name="Lozovsky E."/>
            <person name="Lu J."/>
            <person name="Luo M."/>
            <person name="Machado C.A."/>
            <person name="Makalowski W."/>
            <person name="Marzo M."/>
            <person name="Matsuda M."/>
            <person name="Matzkin L."/>
            <person name="McAllister B."/>
            <person name="McBride C.S."/>
            <person name="McKernan B."/>
            <person name="McKernan K."/>
            <person name="Mendez-Lago M."/>
            <person name="Minx P."/>
            <person name="Mollenhauer M.U."/>
            <person name="Montooth K."/>
            <person name="Mount S.M."/>
            <person name="Mu X."/>
            <person name="Myers E."/>
            <person name="Negre B."/>
            <person name="Newfeld S."/>
            <person name="Nielsen R."/>
            <person name="Noor M.A."/>
            <person name="O'Grady P."/>
            <person name="Pachter L."/>
            <person name="Papaceit M."/>
            <person name="Parisi M.J."/>
            <person name="Parisi M."/>
            <person name="Parts L."/>
            <person name="Pedersen J.S."/>
            <person name="Pesole G."/>
            <person name="Phillippy A.M."/>
            <person name="Ponting C.P."/>
            <person name="Pop M."/>
            <person name="Porcelli D."/>
            <person name="Powell J.R."/>
            <person name="Prohaska S."/>
            <person name="Pruitt K."/>
            <person name="Puig M."/>
            <person name="Quesneville H."/>
            <person name="Ram K.R."/>
            <person name="Rand D."/>
            <person name="Rasmussen M.D."/>
            <person name="Reed L.K."/>
            <person name="Reenan R."/>
            <person name="Reily A."/>
            <person name="Remington K.A."/>
            <person name="Rieger T.T."/>
            <person name="Ritchie M.G."/>
            <person name="Robin C."/>
            <person name="Rogers Y.H."/>
            <person name="Rohde C."/>
            <person name="Rozas J."/>
            <person name="Rubenfield M.J."/>
            <person name="Ruiz A."/>
            <person name="Russo S."/>
            <person name="Salzberg S.L."/>
            <person name="Sanchez-Gracia A."/>
            <person name="Saranga D.J."/>
            <person name="Sato H."/>
            <person name="Schaeffer S.W."/>
            <person name="Schatz M.C."/>
            <person name="Schlenke T."/>
            <person name="Schwartz R."/>
            <person name="Segarra C."/>
            <person name="Singh R.S."/>
            <person name="Sirot L."/>
            <person name="Sirota M."/>
            <person name="Sisneros N.B."/>
            <person name="Smith C.D."/>
            <person name="Smith T.F."/>
            <person name="Spieth J."/>
            <person name="Stage D.E."/>
            <person name="Stark A."/>
            <person name="Stephan W."/>
            <person name="Strausberg R.L."/>
            <person name="Strempel S."/>
            <person name="Sturgill D."/>
            <person name="Sutton G."/>
            <person name="Sutton G.G."/>
            <person name="Tao W."/>
            <person name="Teichmann S."/>
            <person name="Tobari Y.N."/>
            <person name="Tomimura Y."/>
            <person name="Tsolas J.M."/>
            <person name="Valente V.L."/>
            <person name="Venter E."/>
            <person name="Venter J.C."/>
            <person name="Vicario S."/>
            <person name="Vieira F.G."/>
            <person name="Vilella A.J."/>
            <person name="Villasante A."/>
            <person name="Walenz B."/>
            <person name="Wang J."/>
            <person name="Wasserman M."/>
            <person name="Watts T."/>
            <person name="Wilson D."/>
            <person name="Wilson R.K."/>
            <person name="Wing R.A."/>
            <person name="Wolfner M.F."/>
            <person name="Wong A."/>
            <person name="Wong G.K."/>
            <person name="Wu C.I."/>
            <person name="Wu G."/>
            <person name="Yamamoto D."/>
            <person name="Yang H.P."/>
            <person name="Yang S.P."/>
            <person name="Yorke J.A."/>
            <person name="Yoshida K."/>
            <person name="Zdobnov E."/>
            <person name="Zhang P."/>
            <person name="Zhang Y."/>
            <person name="Zimin A.V."/>
            <person name="Baldwin J."/>
            <person name="Abdouelleil A."/>
            <person name="Abdulkadir J."/>
            <person name="Abebe A."/>
            <person name="Abera B."/>
            <person name="Abreu J."/>
            <person name="Acer S.C."/>
            <person name="Aftuck L."/>
            <person name="Alexander A."/>
            <person name="An P."/>
            <person name="Anderson E."/>
            <person name="Anderson S."/>
            <person name="Arachi H."/>
            <person name="Azer M."/>
            <person name="Bachantsang P."/>
            <person name="Barry A."/>
            <person name="Bayul T."/>
            <person name="Berlin A."/>
            <person name="Bessette D."/>
            <person name="Bloom T."/>
            <person name="Blye J."/>
            <person name="Boguslavskiy L."/>
            <person name="Bonnet C."/>
            <person name="Boukhgalter B."/>
            <person name="Bourzgui I."/>
            <person name="Brown A."/>
            <person name="Cahill P."/>
            <person name="Channer S."/>
            <person name="Cheshatsang Y."/>
            <person name="Chuda L."/>
            <person name="Citroen M."/>
            <person name="Collymore A."/>
            <person name="Cooke P."/>
            <person name="Costello M."/>
            <person name="D'Aco K."/>
            <person name="Daza R."/>
            <person name="De Haan G."/>
            <person name="DeGray S."/>
            <person name="DeMaso C."/>
            <person name="Dhargay N."/>
            <person name="Dooley K."/>
            <person name="Dooley E."/>
            <person name="Doricent M."/>
            <person name="Dorje P."/>
            <person name="Dorjee K."/>
            <person name="Dupes A."/>
            <person name="Elong R."/>
            <person name="Falk J."/>
            <person name="Farina A."/>
            <person name="Faro S."/>
            <person name="Ferguson D."/>
            <person name="Fisher S."/>
            <person name="Foley C.D."/>
            <person name="Franke A."/>
            <person name="Friedrich D."/>
            <person name="Gadbois L."/>
            <person name="Gearin G."/>
            <person name="Gearin C.R."/>
            <person name="Giannoukos G."/>
            <person name="Goode T."/>
            <person name="Graham J."/>
            <person name="Grandbois E."/>
            <person name="Grewal S."/>
            <person name="Gyaltsen K."/>
            <person name="Hafez N."/>
            <person name="Hagos B."/>
            <person name="Hall J."/>
            <person name="Henson C."/>
            <person name="Hollinger A."/>
            <person name="Honan T."/>
            <person name="Huard M.D."/>
            <person name="Hughes L."/>
            <person name="Hurhula B."/>
            <person name="Husby M.E."/>
            <person name="Kamat A."/>
            <person name="Kanga B."/>
            <person name="Kashin S."/>
            <person name="Khazanovich D."/>
            <person name="Kisner P."/>
            <person name="Lance K."/>
            <person name="Lara M."/>
            <person name="Lee W."/>
            <person name="Lennon N."/>
            <person name="Letendre F."/>
            <person name="LeVine R."/>
            <person name="Lipovsky A."/>
            <person name="Liu X."/>
            <person name="Liu J."/>
            <person name="Liu S."/>
            <person name="Lokyitsang T."/>
            <person name="Lokyitsang Y."/>
            <person name="Lubonja R."/>
            <person name="Lui A."/>
            <person name="MacDonald P."/>
            <person name="Magnisalis V."/>
            <person name="Maru K."/>
            <person name="Matthews C."/>
            <person name="McCusker W."/>
            <person name="McDonough S."/>
            <person name="Mehta T."/>
            <person name="Meldrim J."/>
            <person name="Meneus L."/>
            <person name="Mihai O."/>
            <person name="Mihalev A."/>
            <person name="Mihova T."/>
            <person name="Mittelman R."/>
            <person name="Mlenga V."/>
            <person name="Montmayeur A."/>
            <person name="Mulrain L."/>
            <person name="Navidi A."/>
            <person name="Naylor J."/>
            <person name="Negash T."/>
            <person name="Nguyen T."/>
            <person name="Nguyen N."/>
            <person name="Nicol R."/>
            <person name="Norbu C."/>
            <person name="Norbu N."/>
            <person name="Novod N."/>
            <person name="O'Neill B."/>
            <person name="Osman S."/>
            <person name="Markiewicz E."/>
            <person name="Oyono O.L."/>
            <person name="Patti C."/>
            <person name="Phunkhang P."/>
            <person name="Pierre F."/>
            <person name="Priest M."/>
            <person name="Raghuraman S."/>
            <person name="Rege F."/>
            <person name="Reyes R."/>
            <person name="Rise C."/>
            <person name="Rogov P."/>
            <person name="Ross K."/>
            <person name="Ryan E."/>
            <person name="Settipalli S."/>
            <person name="Shea T."/>
            <person name="Sherpa N."/>
            <person name="Shi L."/>
            <person name="Shih D."/>
            <person name="Sparrow T."/>
            <person name="Spaulding J."/>
            <person name="Stalker J."/>
            <person name="Stange-Thomann N."/>
            <person name="Stavropoulos S."/>
            <person name="Stone C."/>
            <person name="Strader C."/>
            <person name="Tesfaye S."/>
            <person name="Thomson T."/>
            <person name="Thoulutsang Y."/>
            <person name="Thoulutsang D."/>
            <person name="Topham K."/>
            <person name="Topping I."/>
            <person name="Tsamla T."/>
            <person name="Vassiliev H."/>
            <person name="Vo A."/>
            <person name="Wangchuk T."/>
            <person name="Wangdi T."/>
            <person name="Weiand M."/>
            <person name="Wilkinson J."/>
            <person name="Wilson A."/>
            <person name="Yadav S."/>
            <person name="Young G."/>
            <person name="Yu Q."/>
            <person name="Zembek L."/>
            <person name="Zhong D."/>
            <person name="Zimmer A."/>
            <person name="Zwirko Z."/>
            <person name="Jaffe D.B."/>
            <person name="Alvarez P."/>
            <person name="Brockman W."/>
            <person name="Butler J."/>
            <person name="Chin C."/>
            <person name="Gnerre S."/>
            <person name="Grabherr M."/>
            <person name="Kleber M."/>
            <person name="Mauceli E."/>
            <person name="MacCallum I."/>
        </authorList>
    </citation>
    <scope>NUCLEOTIDE SEQUENCE [LARGE SCALE GENOMIC DNA]</scope>
    <source>
        <strain evidence="12">Tucson 15010-1051.87</strain>
    </source>
</reference>
<dbReference type="InterPro" id="IPR001849">
    <property type="entry name" value="PH_domain"/>
</dbReference>
<feature type="domain" description="SH3" evidence="8">
    <location>
        <begin position="2"/>
        <end position="61"/>
    </location>
</feature>
<feature type="compositionally biased region" description="Polar residues" evidence="7">
    <location>
        <begin position="453"/>
        <end position="464"/>
    </location>
</feature>
<feature type="compositionally biased region" description="Polar residues" evidence="7">
    <location>
        <begin position="491"/>
        <end position="509"/>
    </location>
</feature>
<dbReference type="GO" id="GO:0016192">
    <property type="term" value="P:vesicle-mediated transport"/>
    <property type="evidence" value="ECO:0007669"/>
    <property type="project" value="UniProtKB-ARBA"/>
</dbReference>
<keyword evidence="2 5" id="KW-0728">SH3 domain</keyword>
<feature type="compositionally biased region" description="Low complexity" evidence="7">
    <location>
        <begin position="556"/>
        <end position="566"/>
    </location>
</feature>
<organism evidence="11 12">
    <name type="scientific">Drosophila virilis</name>
    <name type="common">Fruit fly</name>
    <dbReference type="NCBI Taxonomy" id="7244"/>
    <lineage>
        <taxon>Eukaryota</taxon>
        <taxon>Metazoa</taxon>
        <taxon>Ecdysozoa</taxon>
        <taxon>Arthropoda</taxon>
        <taxon>Hexapoda</taxon>
        <taxon>Insecta</taxon>
        <taxon>Pterygota</taxon>
        <taxon>Neoptera</taxon>
        <taxon>Endopterygota</taxon>
        <taxon>Diptera</taxon>
        <taxon>Brachycera</taxon>
        <taxon>Muscomorpha</taxon>
        <taxon>Ephydroidea</taxon>
        <taxon>Drosophilidae</taxon>
        <taxon>Drosophila</taxon>
    </lineage>
</organism>
<evidence type="ECO:0000259" key="10">
    <source>
        <dbReference type="PROSITE" id="PS50010"/>
    </source>
</evidence>
<dbReference type="PROSITE" id="PS50003">
    <property type="entry name" value="PH_DOMAIN"/>
    <property type="match status" value="1"/>
</dbReference>
<dbReference type="GO" id="GO:0005737">
    <property type="term" value="C:cytoplasm"/>
    <property type="evidence" value="ECO:0007669"/>
    <property type="project" value="TreeGrafter"/>
</dbReference>
<dbReference type="OrthoDB" id="6019202at2759"/>
<dbReference type="SMART" id="SM00326">
    <property type="entry name" value="SH3"/>
    <property type="match status" value="1"/>
</dbReference>
<dbReference type="PANTHER" id="PTHR46026">
    <property type="entry name" value="RHO-TYPE GUANINE NUCLEOTIDE EXCHANGE FACTOR, ISOFORM F"/>
    <property type="match status" value="1"/>
</dbReference>
<evidence type="ECO:0000259" key="9">
    <source>
        <dbReference type="PROSITE" id="PS50003"/>
    </source>
</evidence>
<comment type="subcellular location">
    <subcellularLocation>
        <location evidence="1">Cell projection</location>
        <location evidence="1">Lamellipodium</location>
    </subcellularLocation>
</comment>
<evidence type="ECO:0000256" key="7">
    <source>
        <dbReference type="SAM" id="MobiDB-lite"/>
    </source>
</evidence>
<dbReference type="SUPFAM" id="SSF48065">
    <property type="entry name" value="DBL homology domain (DH-domain)"/>
    <property type="match status" value="1"/>
</dbReference>
<gene>
    <name evidence="11" type="primary">Dvir\GJ20041</name>
    <name evidence="11" type="ORF">Dvir_GJ20041</name>
</gene>
<evidence type="ECO:0000256" key="1">
    <source>
        <dbReference type="ARBA" id="ARBA00004510"/>
    </source>
</evidence>
<evidence type="ECO:0000256" key="2">
    <source>
        <dbReference type="ARBA" id="ARBA00022443"/>
    </source>
</evidence>
<feature type="domain" description="PH" evidence="9">
    <location>
        <begin position="274"/>
        <end position="375"/>
    </location>
</feature>
<dbReference type="PhylomeDB" id="B4LT62"/>
<dbReference type="SMART" id="SM00325">
    <property type="entry name" value="RhoGEF"/>
    <property type="match status" value="1"/>
</dbReference>
<dbReference type="Proteomes" id="UP000008792">
    <property type="component" value="Unassembled WGS sequence"/>
</dbReference>
<feature type="compositionally biased region" description="Low complexity" evidence="7">
    <location>
        <begin position="389"/>
        <end position="417"/>
    </location>
</feature>
<evidence type="ECO:0000313" key="12">
    <source>
        <dbReference type="Proteomes" id="UP000008792"/>
    </source>
</evidence>
<evidence type="ECO:0000256" key="5">
    <source>
        <dbReference type="PROSITE-ProRule" id="PRU00192"/>
    </source>
</evidence>
<dbReference type="CDD" id="cd00160">
    <property type="entry name" value="RhoGEF"/>
    <property type="match status" value="1"/>
</dbReference>
<dbReference type="InterPro" id="IPR000219">
    <property type="entry name" value="DH_dom"/>
</dbReference>
<feature type="region of interest" description="Disordered" evidence="7">
    <location>
        <begin position="556"/>
        <end position="580"/>
    </location>
</feature>
<sequence length="686" mass="75332">MEQPLIVRAEYSFMGSNNDELCFKKGDLITVTQREDGGWWEGTLNEKTGWFPSNYVNEYKAQLPLAETIRPPEEIQEYRSVVLKDLLDSERAHVAELQGLLENFLEPMQQTQILSQDEYAQLMCNFVEVVHTHEELLTQIEECNDRVGKLFLTSAPLMKKVHQAYCAAHPKAIVILDKYKDELEKYMERQGAATPGLLVLTTGLSKPFRRLDKYSAMLQELERHMESSHPDRGDTQRSVAVYKDIAATCSATRRQKELELQVLTGPVRNWQGQELSTLGDIIHMGSVAVGPDHRDRYFVLFPQTLLILSVSQRMSAFIYEGKLPLTGIIVNRLEDTDAIKHAFEISSPLIDRIVAVCQGPNEANKWVELLNANNPSLPMGIKRQLSNLSNSSLGGQQLNASHMSPPSSHSLLLPPGSRNQTPNGNSNSQQQLAGASAAAAAAATSMSQHKRSLSFNHHLSYNQYTHTQPPPHHLHPPQPPSLPSHLGALSHKSNLAPTPNSKTAAATTENSQAAIQAAVAAAAAAAVATGAPNARKGSTKANWTISCLRPTPPLRPSLLNTISGSNSGSGSGSGSGSSNNALASYCSGRKNQPTFEEDALVLRVFEGYCAAYQNSARNTIHSGLENEDMTPTLRQLWTAIRQMQQDMSQIKLQINEERALRADLQQLLMQHLETSSVSSGANTPKC</sequence>
<feature type="domain" description="DH" evidence="10">
    <location>
        <begin position="78"/>
        <end position="252"/>
    </location>
</feature>